<proteinExistence type="inferred from homology"/>
<feature type="transmembrane region" description="Helical" evidence="5">
    <location>
        <begin position="152"/>
        <end position="177"/>
    </location>
</feature>
<comment type="caution">
    <text evidence="7">The sequence shown here is derived from an EMBL/GenBank/DDBJ whole genome shotgun (WGS) entry which is preliminary data.</text>
</comment>
<dbReference type="PANTHER" id="PTHR30325">
    <property type="entry name" value="MEMBRANE COMPONENT OF ABC TRANSPORTER"/>
    <property type="match status" value="1"/>
</dbReference>
<dbReference type="Proteomes" id="UP000562492">
    <property type="component" value="Unassembled WGS sequence"/>
</dbReference>
<dbReference type="PROSITE" id="PS50928">
    <property type="entry name" value="ABC_TM1"/>
    <property type="match status" value="1"/>
</dbReference>
<evidence type="ECO:0000256" key="1">
    <source>
        <dbReference type="ARBA" id="ARBA00004651"/>
    </source>
</evidence>
<dbReference type="Pfam" id="PF12911">
    <property type="entry name" value="OppC_N"/>
    <property type="match status" value="1"/>
</dbReference>
<dbReference type="InterPro" id="IPR025966">
    <property type="entry name" value="OppC_N"/>
</dbReference>
<accession>A0ABR6RIB6</accession>
<feature type="transmembrane region" description="Helical" evidence="5">
    <location>
        <begin position="27"/>
        <end position="48"/>
    </location>
</feature>
<dbReference type="Gene3D" id="1.10.3720.10">
    <property type="entry name" value="MetI-like"/>
    <property type="match status" value="1"/>
</dbReference>
<dbReference type="SUPFAM" id="SSF161098">
    <property type="entry name" value="MetI-like"/>
    <property type="match status" value="1"/>
</dbReference>
<dbReference type="Pfam" id="PF00528">
    <property type="entry name" value="BPD_transp_1"/>
    <property type="match status" value="1"/>
</dbReference>
<dbReference type="EMBL" id="JACHKZ010000020">
    <property type="protein sequence ID" value="MBB6578902.1"/>
    <property type="molecule type" value="Genomic_DNA"/>
</dbReference>
<evidence type="ECO:0000259" key="6">
    <source>
        <dbReference type="PROSITE" id="PS50928"/>
    </source>
</evidence>
<comment type="subcellular location">
    <subcellularLocation>
        <location evidence="1 5">Cell membrane</location>
        <topology evidence="1 5">Multi-pass membrane protein</topology>
    </subcellularLocation>
</comment>
<keyword evidence="3 5" id="KW-1133">Transmembrane helix</keyword>
<evidence type="ECO:0000313" key="8">
    <source>
        <dbReference type="Proteomes" id="UP000562492"/>
    </source>
</evidence>
<keyword evidence="5" id="KW-0813">Transport</keyword>
<gene>
    <name evidence="7" type="ORF">HNP33_003007</name>
</gene>
<evidence type="ECO:0000256" key="2">
    <source>
        <dbReference type="ARBA" id="ARBA00022692"/>
    </source>
</evidence>
<evidence type="ECO:0000256" key="5">
    <source>
        <dbReference type="RuleBase" id="RU363032"/>
    </source>
</evidence>
<keyword evidence="2 5" id="KW-0812">Transmembrane</keyword>
<protein>
    <submittedName>
        <fullName evidence="7">Microcin C transport system permease protein</fullName>
    </submittedName>
</protein>
<sequence>MTERVSTAAPGRSPAARAWRRFKSNKLGFYSLVAFVVLVVVSLFAEVISNDKPLIVRYEGHTYFPLAKDYPETTFGGDFHTTTDFLDPFIQQQLAKDGNWAIFPINRYGKSTINYFAKAPNPSPPSRDNWLGTDDRGRDLLAQLLYGFRVSVLFGLALMAIGVVLGVVAGAIQGFFGGKTDLLLQRLSEIWGSMPELYLLIIFSAVFAPSVALLLILLSLFGWLGLADYVRAEFLRNRQLDYVKSARALGVPNWQIMWRHILPNSLTPVVTFLPFRMSAAILMLTSLDFLGLGVPPGTPSLGELLSQGKNNIDAWWISLATFAVLVITLLLLTFMGDALRDALDPRKQLNTPATPSNKAQTATQTVATALPAQPAHVEVRHG</sequence>
<evidence type="ECO:0000313" key="7">
    <source>
        <dbReference type="EMBL" id="MBB6578902.1"/>
    </source>
</evidence>
<dbReference type="InterPro" id="IPR000515">
    <property type="entry name" value="MetI-like"/>
</dbReference>
<evidence type="ECO:0000256" key="4">
    <source>
        <dbReference type="ARBA" id="ARBA00023136"/>
    </source>
</evidence>
<feature type="transmembrane region" description="Helical" evidence="5">
    <location>
        <begin position="314"/>
        <end position="339"/>
    </location>
</feature>
<organism evidence="7 8">
    <name type="scientific">Comamonas odontotermitis</name>
    <dbReference type="NCBI Taxonomy" id="379895"/>
    <lineage>
        <taxon>Bacteria</taxon>
        <taxon>Pseudomonadati</taxon>
        <taxon>Pseudomonadota</taxon>
        <taxon>Betaproteobacteria</taxon>
        <taxon>Burkholderiales</taxon>
        <taxon>Comamonadaceae</taxon>
        <taxon>Comamonas</taxon>
    </lineage>
</organism>
<keyword evidence="8" id="KW-1185">Reference proteome</keyword>
<feature type="transmembrane region" description="Helical" evidence="5">
    <location>
        <begin position="197"/>
        <end position="226"/>
    </location>
</feature>
<reference evidence="7 8" key="1">
    <citation type="submission" date="2020-08" db="EMBL/GenBank/DDBJ databases">
        <title>Functional genomics of gut bacteria from endangered species of beetles.</title>
        <authorList>
            <person name="Carlos-Shanley C."/>
        </authorList>
    </citation>
    <scope>NUCLEOTIDE SEQUENCE [LARGE SCALE GENOMIC DNA]</scope>
    <source>
        <strain evidence="7 8">S00124</strain>
    </source>
</reference>
<feature type="domain" description="ABC transmembrane type-1" evidence="6">
    <location>
        <begin position="148"/>
        <end position="336"/>
    </location>
</feature>
<dbReference type="PANTHER" id="PTHR30325:SF0">
    <property type="entry name" value="INNER MEMBRANE ABC TRANSPORTER PERMEASE PROTEIN YEJE"/>
    <property type="match status" value="1"/>
</dbReference>
<dbReference type="InterPro" id="IPR035906">
    <property type="entry name" value="MetI-like_sf"/>
</dbReference>
<comment type="similarity">
    <text evidence="5">Belongs to the binding-protein-dependent transport system permease family.</text>
</comment>
<keyword evidence="4 5" id="KW-0472">Membrane</keyword>
<dbReference type="CDD" id="cd06261">
    <property type="entry name" value="TM_PBP2"/>
    <property type="match status" value="1"/>
</dbReference>
<feature type="transmembrane region" description="Helical" evidence="5">
    <location>
        <begin position="269"/>
        <end position="294"/>
    </location>
</feature>
<evidence type="ECO:0000256" key="3">
    <source>
        <dbReference type="ARBA" id="ARBA00022989"/>
    </source>
</evidence>
<name>A0ABR6RIB6_9BURK</name>